<sequence length="623" mass="72008">MAIVKLPESVIMKIAAGEVVTGTFAVVKELFENAIDAHADNIIIEIKDGGKTYIRITDNGVGMSEEDILLAVQPHTTSKIKEVEDLYSIHTYGFRGEALAAISRVSRMKIVSRRKNENIATSIEFVGGEPINIKKVAASSGTTIEVRDLFFNVPARRKFLKSAAIEGRMITEIIEKFILATNVSISYIKDNKSIYSISKNMKLLEKINVIFPETSKEDFFRIDYEEPWFKIKGFISHPRVTRNNRTAQIFFINNRYIRSGDLFAVFEAGYGEMLESRRHPYGIIFFDIDPKEVDVNVHPQKLEVKISESRIIYNKFKRIIRETLINQTKFKMAINIENDSNYNFKEKSKIEKEKYPVKSEPLKLNEVPIVSDNEEKYNTFLIKRKKEEKDNKNSYFQSIQKNFQQKNNEKNIVKNIIHNTNYIKPEIKKKEKILDLSYYKILGLVADRYIILELKDSIQFIDFHAAHERVIYEDLKREFFENGNITTQMIMLPIKLNLDTIRKEILENNIEKIRKLGFEIIKNNDGYFISGLPSNIKINDPQNAIIEILDELRLEGIESPEKVFDHAIATMSCRAAVKTGDDPVGLETLISKIIEYEILTCPHGRPISMELSLKKIDDFFERT</sequence>
<dbReference type="InterPro" id="IPR038973">
    <property type="entry name" value="MutL/Mlh/Pms-like"/>
</dbReference>
<dbReference type="GO" id="GO:0004519">
    <property type="term" value="F:endonuclease activity"/>
    <property type="evidence" value="ECO:0007669"/>
    <property type="project" value="UniProtKB-KW"/>
</dbReference>
<dbReference type="Gene3D" id="3.30.1540.20">
    <property type="entry name" value="MutL, C-terminal domain, dimerisation subdomain"/>
    <property type="match status" value="1"/>
</dbReference>
<accession>A0ABY8PN17</accession>
<dbReference type="HAMAP" id="MF_00149">
    <property type="entry name" value="DNA_mis_repair"/>
    <property type="match status" value="1"/>
</dbReference>
<dbReference type="CDD" id="cd00782">
    <property type="entry name" value="MutL_Trans"/>
    <property type="match status" value="1"/>
</dbReference>
<dbReference type="SUPFAM" id="SSF55874">
    <property type="entry name" value="ATPase domain of HSP90 chaperone/DNA topoisomerase II/histidine kinase"/>
    <property type="match status" value="1"/>
</dbReference>
<keyword evidence="8" id="KW-1185">Reference proteome</keyword>
<gene>
    <name evidence="4 7" type="primary">mutL</name>
    <name evidence="7" type="ORF">JRV97_06555</name>
</gene>
<dbReference type="Gene3D" id="3.30.565.10">
    <property type="entry name" value="Histidine kinase-like ATPase, C-terminal domain"/>
    <property type="match status" value="1"/>
</dbReference>
<evidence type="ECO:0000313" key="8">
    <source>
        <dbReference type="Proteomes" id="UP001232493"/>
    </source>
</evidence>
<dbReference type="InterPro" id="IPR014762">
    <property type="entry name" value="DNA_mismatch_repair_CS"/>
</dbReference>
<dbReference type="InterPro" id="IPR013507">
    <property type="entry name" value="DNA_mismatch_S5_2-like"/>
</dbReference>
<protein>
    <recommendedName>
        <fullName evidence="4">DNA mismatch repair protein MutL</fullName>
    </recommendedName>
</protein>
<feature type="domain" description="MutL C-terminal dimerisation" evidence="5">
    <location>
        <begin position="441"/>
        <end position="583"/>
    </location>
</feature>
<keyword evidence="7" id="KW-0378">Hydrolase</keyword>
<reference evidence="7 8" key="1">
    <citation type="submission" date="2021-02" db="EMBL/GenBank/DDBJ databases">
        <title>Characterization of Marinitoga sp. nov. str. BP5-C20A.</title>
        <authorList>
            <person name="Erauso G."/>
            <person name="Postec A."/>
        </authorList>
    </citation>
    <scope>NUCLEOTIDE SEQUENCE [LARGE SCALE GENOMIC DNA]</scope>
    <source>
        <strain evidence="7 8">BP5-C20A</strain>
    </source>
</reference>
<evidence type="ECO:0000256" key="2">
    <source>
        <dbReference type="ARBA" id="ARBA00022763"/>
    </source>
</evidence>
<keyword evidence="7" id="KW-0540">Nuclease</keyword>
<dbReference type="Pfam" id="PF13589">
    <property type="entry name" value="HATPase_c_3"/>
    <property type="match status" value="1"/>
</dbReference>
<evidence type="ECO:0000313" key="7">
    <source>
        <dbReference type="EMBL" id="WGS64039.1"/>
    </source>
</evidence>
<evidence type="ECO:0000259" key="5">
    <source>
        <dbReference type="SMART" id="SM00853"/>
    </source>
</evidence>
<evidence type="ECO:0000256" key="1">
    <source>
        <dbReference type="ARBA" id="ARBA00006082"/>
    </source>
</evidence>
<dbReference type="InterPro" id="IPR042121">
    <property type="entry name" value="MutL_C_regsub"/>
</dbReference>
<dbReference type="InterPro" id="IPR014790">
    <property type="entry name" value="MutL_C"/>
</dbReference>
<dbReference type="PANTHER" id="PTHR10073:SF12">
    <property type="entry name" value="DNA MISMATCH REPAIR PROTEIN MLH1"/>
    <property type="match status" value="1"/>
</dbReference>
<dbReference type="InterPro" id="IPR036890">
    <property type="entry name" value="HATPase_C_sf"/>
</dbReference>
<name>A0ABY8PN17_9BACT</name>
<dbReference type="InterPro" id="IPR037198">
    <property type="entry name" value="MutL_C_sf"/>
</dbReference>
<comment type="similarity">
    <text evidence="1 4">Belongs to the DNA mismatch repair MutL/HexB family.</text>
</comment>
<dbReference type="InterPro" id="IPR014721">
    <property type="entry name" value="Ribsml_uS5_D2-typ_fold_subgr"/>
</dbReference>
<dbReference type="RefSeq" id="WP_280997368.1">
    <property type="nucleotide sequence ID" value="NZ_CP069362.1"/>
</dbReference>
<dbReference type="CDD" id="cd16926">
    <property type="entry name" value="HATPase_MutL-MLH-PMS-like"/>
    <property type="match status" value="1"/>
</dbReference>
<evidence type="ECO:0000256" key="3">
    <source>
        <dbReference type="ARBA" id="ARBA00023204"/>
    </source>
</evidence>
<keyword evidence="3 4" id="KW-0234">DNA repair</keyword>
<dbReference type="Proteomes" id="UP001232493">
    <property type="component" value="Chromosome"/>
</dbReference>
<evidence type="ECO:0000256" key="4">
    <source>
        <dbReference type="HAMAP-Rule" id="MF_00149"/>
    </source>
</evidence>
<dbReference type="SMART" id="SM01340">
    <property type="entry name" value="DNA_mis_repair"/>
    <property type="match status" value="1"/>
</dbReference>
<dbReference type="Gene3D" id="3.30.230.10">
    <property type="match status" value="1"/>
</dbReference>
<dbReference type="InterPro" id="IPR002099">
    <property type="entry name" value="MutL/Mlh/PMS"/>
</dbReference>
<comment type="function">
    <text evidence="4">This protein is involved in the repair of mismatches in DNA. It is required for dam-dependent methyl-directed DNA mismatch repair. May act as a 'molecular matchmaker', a protein that promotes the formation of a stable complex between two or more DNA-binding proteins in an ATP-dependent manner without itself being part of a final effector complex.</text>
</comment>
<evidence type="ECO:0000259" key="6">
    <source>
        <dbReference type="SMART" id="SM01340"/>
    </source>
</evidence>
<dbReference type="PANTHER" id="PTHR10073">
    <property type="entry name" value="DNA MISMATCH REPAIR PROTEIN MLH, PMS, MUTL"/>
    <property type="match status" value="1"/>
</dbReference>
<dbReference type="Gene3D" id="3.30.1370.100">
    <property type="entry name" value="MutL, C-terminal domain, regulatory subdomain"/>
    <property type="match status" value="1"/>
</dbReference>
<keyword evidence="7" id="KW-0255">Endonuclease</keyword>
<dbReference type="SUPFAM" id="SSF118116">
    <property type="entry name" value="DNA mismatch repair protein MutL"/>
    <property type="match status" value="1"/>
</dbReference>
<dbReference type="InterPro" id="IPR020667">
    <property type="entry name" value="DNA_mismatch_repair_MutL"/>
</dbReference>
<dbReference type="InterPro" id="IPR042120">
    <property type="entry name" value="MutL_C_dimsub"/>
</dbReference>
<dbReference type="Pfam" id="PF01119">
    <property type="entry name" value="DNA_mis_repair"/>
    <property type="match status" value="1"/>
</dbReference>
<dbReference type="InterPro" id="IPR020568">
    <property type="entry name" value="Ribosomal_Su5_D2-typ_SF"/>
</dbReference>
<organism evidence="7 8">
    <name type="scientific">Marinitoga aeolica</name>
    <dbReference type="NCBI Taxonomy" id="2809031"/>
    <lineage>
        <taxon>Bacteria</taxon>
        <taxon>Thermotogati</taxon>
        <taxon>Thermotogota</taxon>
        <taxon>Thermotogae</taxon>
        <taxon>Petrotogales</taxon>
        <taxon>Petrotogaceae</taxon>
        <taxon>Marinitoga</taxon>
    </lineage>
</organism>
<dbReference type="NCBIfam" id="TIGR00585">
    <property type="entry name" value="mutl"/>
    <property type="match status" value="1"/>
</dbReference>
<dbReference type="EMBL" id="CP069362">
    <property type="protein sequence ID" value="WGS64039.1"/>
    <property type="molecule type" value="Genomic_DNA"/>
</dbReference>
<proteinExistence type="inferred from homology"/>
<dbReference type="Pfam" id="PF08676">
    <property type="entry name" value="MutL_C"/>
    <property type="match status" value="1"/>
</dbReference>
<dbReference type="PROSITE" id="PS00058">
    <property type="entry name" value="DNA_MISMATCH_REPAIR_1"/>
    <property type="match status" value="1"/>
</dbReference>
<keyword evidence="2 4" id="KW-0227">DNA damage</keyword>
<dbReference type="SMART" id="SM00853">
    <property type="entry name" value="MutL_C"/>
    <property type="match status" value="1"/>
</dbReference>
<dbReference type="SUPFAM" id="SSF54211">
    <property type="entry name" value="Ribosomal protein S5 domain 2-like"/>
    <property type="match status" value="1"/>
</dbReference>
<feature type="domain" description="DNA mismatch repair protein S5" evidence="6">
    <location>
        <begin position="207"/>
        <end position="325"/>
    </location>
</feature>